<name>A0A9P6WAG2_MAUEX</name>
<evidence type="ECO:0000313" key="2">
    <source>
        <dbReference type="Proteomes" id="UP000750334"/>
    </source>
</evidence>
<gene>
    <name evidence="1" type="ORF">C6P45_004571</name>
</gene>
<organism evidence="1 2">
    <name type="scientific">Maudiozyma exigua</name>
    <name type="common">Yeast</name>
    <name type="synonym">Kazachstania exigua</name>
    <dbReference type="NCBI Taxonomy" id="34358"/>
    <lineage>
        <taxon>Eukaryota</taxon>
        <taxon>Fungi</taxon>
        <taxon>Dikarya</taxon>
        <taxon>Ascomycota</taxon>
        <taxon>Saccharomycotina</taxon>
        <taxon>Saccharomycetes</taxon>
        <taxon>Saccharomycetales</taxon>
        <taxon>Saccharomycetaceae</taxon>
        <taxon>Maudiozyma</taxon>
    </lineage>
</organism>
<dbReference type="EMBL" id="PUHR01000063">
    <property type="protein sequence ID" value="KAG0668600.1"/>
    <property type="molecule type" value="Genomic_DNA"/>
</dbReference>
<sequence length="230" mass="28000">MSFFNDDFERDGSRISDYYKNEAQFLIDKICEKQDRKKLHPDLLKIYNPDKEYFIYQMIYEEYLDCFYPYYHDLKDEVANAKHQKESEAKFMKHYKDTYRHIDMKRYSLDEISLFGSIDKSRAVEPKGLKKRLAVIDAYLAHQLVTVRDLMPNTLVNQWAVNNDFIEKSTQVVDDMIRQESKKLEELDVFRLSQREKMRRYYETYNFEVNEEILDAIERNCPELFTRYDE</sequence>
<dbReference type="AlphaFoldDB" id="A0A9P6WAG2"/>
<dbReference type="OrthoDB" id="4059443at2759"/>
<dbReference type="Proteomes" id="UP000750334">
    <property type="component" value="Unassembled WGS sequence"/>
</dbReference>
<evidence type="ECO:0000313" key="1">
    <source>
        <dbReference type="EMBL" id="KAG0668600.1"/>
    </source>
</evidence>
<reference evidence="1 2" key="1">
    <citation type="submission" date="2020-11" db="EMBL/GenBank/DDBJ databases">
        <title>Kefir isolates.</title>
        <authorList>
            <person name="Marcisauskas S."/>
            <person name="Kim Y."/>
            <person name="Blasche S."/>
        </authorList>
    </citation>
    <scope>NUCLEOTIDE SEQUENCE [LARGE SCALE GENOMIC DNA]</scope>
    <source>
        <strain evidence="1 2">OG2</strain>
    </source>
</reference>
<comment type="caution">
    <text evidence="1">The sequence shown here is derived from an EMBL/GenBank/DDBJ whole genome shotgun (WGS) entry which is preliminary data.</text>
</comment>
<protein>
    <submittedName>
        <fullName evidence="1">Uncharacterized protein</fullName>
    </submittedName>
</protein>
<keyword evidence="2" id="KW-1185">Reference proteome</keyword>
<proteinExistence type="predicted"/>
<accession>A0A9P6WAG2</accession>